<dbReference type="AlphaFoldDB" id="A0A397JH95"/>
<name>A0A397JH95_9GLOM</name>
<keyword evidence="2" id="KW-1185">Reference proteome</keyword>
<comment type="caution">
    <text evidence="1">The sequence shown here is derived from an EMBL/GenBank/DDBJ whole genome shotgun (WGS) entry which is preliminary data.</text>
</comment>
<reference evidence="1 2" key="1">
    <citation type="submission" date="2018-08" db="EMBL/GenBank/DDBJ databases">
        <title>Genome and evolution of the arbuscular mycorrhizal fungus Diversispora epigaea (formerly Glomus versiforme) and its bacterial endosymbionts.</title>
        <authorList>
            <person name="Sun X."/>
            <person name="Fei Z."/>
            <person name="Harrison M."/>
        </authorList>
    </citation>
    <scope>NUCLEOTIDE SEQUENCE [LARGE SCALE GENOMIC DNA]</scope>
    <source>
        <strain evidence="1 2">IT104</strain>
    </source>
</reference>
<dbReference type="OrthoDB" id="2418984at2759"/>
<evidence type="ECO:0000313" key="2">
    <source>
        <dbReference type="Proteomes" id="UP000266861"/>
    </source>
</evidence>
<sequence>MGTGHHNLIIKREKTYPLIGKKRKILNNDEFTIQHYTKEVNSQSSENSVLEKCKSYAQGDRSLVANLKNQDVCFIKTSMAKSVSINMVKNRSNRLQFCLSQNVIRDGIGKIIEDSLPISSIRSINLPTVYISNNLQDRTTNSKKDHKTIANLYMEGFLKISLRDSSNKSIDISCTF</sequence>
<dbReference type="EMBL" id="PQFF01000079">
    <property type="protein sequence ID" value="RHZ84343.1"/>
    <property type="molecule type" value="Genomic_DNA"/>
</dbReference>
<organism evidence="1 2">
    <name type="scientific">Diversispora epigaea</name>
    <dbReference type="NCBI Taxonomy" id="1348612"/>
    <lineage>
        <taxon>Eukaryota</taxon>
        <taxon>Fungi</taxon>
        <taxon>Fungi incertae sedis</taxon>
        <taxon>Mucoromycota</taxon>
        <taxon>Glomeromycotina</taxon>
        <taxon>Glomeromycetes</taxon>
        <taxon>Diversisporales</taxon>
        <taxon>Diversisporaceae</taxon>
        <taxon>Diversispora</taxon>
    </lineage>
</organism>
<protein>
    <submittedName>
        <fullName evidence="1">Uncharacterized protein</fullName>
    </submittedName>
</protein>
<accession>A0A397JH95</accession>
<gene>
    <name evidence="1" type="ORF">Glove_83g49</name>
</gene>
<evidence type="ECO:0000313" key="1">
    <source>
        <dbReference type="EMBL" id="RHZ84343.1"/>
    </source>
</evidence>
<dbReference type="Proteomes" id="UP000266861">
    <property type="component" value="Unassembled WGS sequence"/>
</dbReference>
<proteinExistence type="predicted"/>